<dbReference type="PANTHER" id="PTHR13349">
    <property type="entry name" value="TRANSLATION MACHINERY-ASSOCIATED PROTEIN 16"/>
    <property type="match status" value="1"/>
</dbReference>
<organism evidence="3 4">
    <name type="scientific">Leucocoprinus birnbaumii</name>
    <dbReference type="NCBI Taxonomy" id="56174"/>
    <lineage>
        <taxon>Eukaryota</taxon>
        <taxon>Fungi</taxon>
        <taxon>Dikarya</taxon>
        <taxon>Basidiomycota</taxon>
        <taxon>Agaricomycotina</taxon>
        <taxon>Agaricomycetes</taxon>
        <taxon>Agaricomycetidae</taxon>
        <taxon>Agaricales</taxon>
        <taxon>Agaricineae</taxon>
        <taxon>Agaricaceae</taxon>
        <taxon>Leucocoprinus</taxon>
    </lineage>
</organism>
<keyword evidence="4" id="KW-1185">Reference proteome</keyword>
<dbReference type="InterPro" id="IPR021346">
    <property type="entry name" value="Tma16"/>
</dbReference>
<sequence>MAPSQTAKSAASKTKKEKVFHPASRKAGQLARKSLRKGKLGNLSSKRAQKHHVRADIYGFFFHALPEEGVLSLDELHALIRDVWLARHDEELEQEQAARRKGRPKSVKETKLEDMKLVESEEYRTGLEVLDLTHPVNVHLLRQWNQKEVAYVEQLRHIRIFSQQPDEIVVSRPGKHQLLIKGGGGEQEGMQVDTTSQ</sequence>
<name>A0AAD5YSS1_9AGAR</name>
<dbReference type="EMBL" id="JANIEX010000169">
    <property type="protein sequence ID" value="KAJ3571818.1"/>
    <property type="molecule type" value="Genomic_DNA"/>
</dbReference>
<evidence type="ECO:0008006" key="5">
    <source>
        <dbReference type="Google" id="ProtNLM"/>
    </source>
</evidence>
<evidence type="ECO:0000256" key="1">
    <source>
        <dbReference type="ARBA" id="ARBA00034127"/>
    </source>
</evidence>
<dbReference type="Proteomes" id="UP001213000">
    <property type="component" value="Unassembled WGS sequence"/>
</dbReference>
<dbReference type="Gene3D" id="1.20.1440.170">
    <property type="entry name" value="Translation machinery-associated protein 16-like"/>
    <property type="match status" value="1"/>
</dbReference>
<dbReference type="PANTHER" id="PTHR13349:SF2">
    <property type="entry name" value="TRANSLATION MACHINERY-ASSOCIATED PROTEIN 16"/>
    <property type="match status" value="1"/>
</dbReference>
<evidence type="ECO:0000313" key="4">
    <source>
        <dbReference type="Proteomes" id="UP001213000"/>
    </source>
</evidence>
<reference evidence="3" key="1">
    <citation type="submission" date="2022-07" db="EMBL/GenBank/DDBJ databases">
        <title>Genome Sequence of Leucocoprinus birnbaumii.</title>
        <authorList>
            <person name="Buettner E."/>
        </authorList>
    </citation>
    <scope>NUCLEOTIDE SEQUENCE</scope>
    <source>
        <strain evidence="3">VT141</strain>
    </source>
</reference>
<accession>A0AAD5YSS1</accession>
<evidence type="ECO:0000256" key="2">
    <source>
        <dbReference type="SAM" id="MobiDB-lite"/>
    </source>
</evidence>
<dbReference type="AlphaFoldDB" id="A0AAD5YSS1"/>
<comment type="similarity">
    <text evidence="1">Belongs to the TMA16 family.</text>
</comment>
<gene>
    <name evidence="3" type="ORF">NP233_g3492</name>
</gene>
<feature type="region of interest" description="Disordered" evidence="2">
    <location>
        <begin position="1"/>
        <end position="47"/>
    </location>
</feature>
<dbReference type="InterPro" id="IPR038356">
    <property type="entry name" value="Tma16_sf"/>
</dbReference>
<evidence type="ECO:0000313" key="3">
    <source>
        <dbReference type="EMBL" id="KAJ3571818.1"/>
    </source>
</evidence>
<dbReference type="Pfam" id="PF11176">
    <property type="entry name" value="Tma16"/>
    <property type="match status" value="1"/>
</dbReference>
<feature type="compositionally biased region" description="Low complexity" evidence="2">
    <location>
        <begin position="1"/>
        <end position="12"/>
    </location>
</feature>
<proteinExistence type="inferred from homology"/>
<dbReference type="GO" id="GO:0005634">
    <property type="term" value="C:nucleus"/>
    <property type="evidence" value="ECO:0007669"/>
    <property type="project" value="TreeGrafter"/>
</dbReference>
<comment type="caution">
    <text evidence="3">The sequence shown here is derived from an EMBL/GenBank/DDBJ whole genome shotgun (WGS) entry which is preliminary data.</text>
</comment>
<protein>
    <recommendedName>
        <fullName evidence="5">Translation machinery-associated protein 16</fullName>
    </recommendedName>
</protein>